<proteinExistence type="inferred from homology"/>
<protein>
    <submittedName>
        <fullName evidence="13">Ferric-chelate reductase-like protein</fullName>
    </submittedName>
</protein>
<evidence type="ECO:0000256" key="10">
    <source>
        <dbReference type="SAM" id="MobiDB-lite"/>
    </source>
</evidence>
<dbReference type="GO" id="GO:0006879">
    <property type="term" value="P:intracellular iron ion homeostasis"/>
    <property type="evidence" value="ECO:0007669"/>
    <property type="project" value="TreeGrafter"/>
</dbReference>
<dbReference type="InterPro" id="IPR039261">
    <property type="entry name" value="FNR_nucleotide-bd"/>
</dbReference>
<dbReference type="PROSITE" id="PS51384">
    <property type="entry name" value="FAD_FR"/>
    <property type="match status" value="1"/>
</dbReference>
<dbReference type="GO" id="GO:0015677">
    <property type="term" value="P:copper ion import"/>
    <property type="evidence" value="ECO:0007669"/>
    <property type="project" value="TreeGrafter"/>
</dbReference>
<evidence type="ECO:0000313" key="14">
    <source>
        <dbReference type="Proteomes" id="UP000700596"/>
    </source>
</evidence>
<name>A0A9P9E4G1_9PLEO</name>
<evidence type="ECO:0000256" key="5">
    <source>
        <dbReference type="ARBA" id="ARBA00022982"/>
    </source>
</evidence>
<feature type="transmembrane region" description="Helical" evidence="11">
    <location>
        <begin position="258"/>
        <end position="280"/>
    </location>
</feature>
<evidence type="ECO:0000259" key="12">
    <source>
        <dbReference type="PROSITE" id="PS51384"/>
    </source>
</evidence>
<dbReference type="CDD" id="cd06186">
    <property type="entry name" value="NOX_Duox_like_FAD_NADP"/>
    <property type="match status" value="1"/>
</dbReference>
<keyword evidence="5" id="KW-0249">Electron transport</keyword>
<dbReference type="PANTHER" id="PTHR32361:SF3">
    <property type="entry name" value="REDUCTASE, PUTATIVE (AFU_ORTHOLOGUE AFUA_6G13750)-RELATED"/>
    <property type="match status" value="1"/>
</dbReference>
<evidence type="ECO:0000256" key="6">
    <source>
        <dbReference type="ARBA" id="ARBA00022989"/>
    </source>
</evidence>
<dbReference type="Gene3D" id="3.40.50.80">
    <property type="entry name" value="Nucleotide-binding domain of ferredoxin-NADP reductase (FNR) module"/>
    <property type="match status" value="1"/>
</dbReference>
<dbReference type="EMBL" id="JAGMWT010000004">
    <property type="protein sequence ID" value="KAH7130552.1"/>
    <property type="molecule type" value="Genomic_DNA"/>
</dbReference>
<dbReference type="Proteomes" id="UP000700596">
    <property type="component" value="Unassembled WGS sequence"/>
</dbReference>
<keyword evidence="4 11" id="KW-0812">Transmembrane</keyword>
<dbReference type="InterPro" id="IPR013121">
    <property type="entry name" value="Fe_red_NAD-bd_6"/>
</dbReference>
<gene>
    <name evidence="13" type="ORF">B0J11DRAFT_504328</name>
</gene>
<keyword evidence="6 11" id="KW-1133">Transmembrane helix</keyword>
<keyword evidence="3" id="KW-0813">Transport</keyword>
<dbReference type="GO" id="GO:0005886">
    <property type="term" value="C:plasma membrane"/>
    <property type="evidence" value="ECO:0007669"/>
    <property type="project" value="TreeGrafter"/>
</dbReference>
<dbReference type="SFLD" id="SFLDS00052">
    <property type="entry name" value="Ferric_Reductase_Domain"/>
    <property type="match status" value="1"/>
</dbReference>
<feature type="transmembrane region" description="Helical" evidence="11">
    <location>
        <begin position="53"/>
        <end position="73"/>
    </location>
</feature>
<evidence type="ECO:0000313" key="13">
    <source>
        <dbReference type="EMBL" id="KAH7130552.1"/>
    </source>
</evidence>
<dbReference type="Pfam" id="PF01794">
    <property type="entry name" value="Ferric_reduct"/>
    <property type="match status" value="1"/>
</dbReference>
<evidence type="ECO:0000256" key="11">
    <source>
        <dbReference type="SAM" id="Phobius"/>
    </source>
</evidence>
<dbReference type="GO" id="GO:0000293">
    <property type="term" value="F:ferric-chelate reductase activity"/>
    <property type="evidence" value="ECO:0007669"/>
    <property type="project" value="UniProtKB-ARBA"/>
</dbReference>
<comment type="subcellular location">
    <subcellularLocation>
        <location evidence="1">Membrane</location>
        <topology evidence="1">Multi-pass membrane protein</topology>
    </subcellularLocation>
</comment>
<accession>A0A9P9E4G1</accession>
<dbReference type="InterPro" id="IPR013112">
    <property type="entry name" value="FAD-bd_8"/>
</dbReference>
<evidence type="ECO:0000256" key="9">
    <source>
        <dbReference type="ARBA" id="ARBA00023136"/>
    </source>
</evidence>
<evidence type="ECO:0000256" key="7">
    <source>
        <dbReference type="ARBA" id="ARBA00023002"/>
    </source>
</evidence>
<evidence type="ECO:0000256" key="8">
    <source>
        <dbReference type="ARBA" id="ARBA00023065"/>
    </source>
</evidence>
<feature type="compositionally biased region" description="Low complexity" evidence="10">
    <location>
        <begin position="568"/>
        <end position="583"/>
    </location>
</feature>
<comment type="caution">
    <text evidence="13">The sequence shown here is derived from an EMBL/GenBank/DDBJ whole genome shotgun (WGS) entry which is preliminary data.</text>
</comment>
<dbReference type="Pfam" id="PF08030">
    <property type="entry name" value="NAD_binding_6"/>
    <property type="match status" value="1"/>
</dbReference>
<dbReference type="SFLD" id="SFLDG01168">
    <property type="entry name" value="Ferric_reductase_subgroup_(FRE"/>
    <property type="match status" value="1"/>
</dbReference>
<feature type="transmembrane region" description="Helical" evidence="11">
    <location>
        <begin position="219"/>
        <end position="238"/>
    </location>
</feature>
<dbReference type="InterPro" id="IPR013130">
    <property type="entry name" value="Fe3_Rdtase_TM_dom"/>
</dbReference>
<reference evidence="13" key="1">
    <citation type="journal article" date="2021" name="Nat. Commun.">
        <title>Genetic determinants of endophytism in the Arabidopsis root mycobiome.</title>
        <authorList>
            <person name="Mesny F."/>
            <person name="Miyauchi S."/>
            <person name="Thiergart T."/>
            <person name="Pickel B."/>
            <person name="Atanasova L."/>
            <person name="Karlsson M."/>
            <person name="Huettel B."/>
            <person name="Barry K.W."/>
            <person name="Haridas S."/>
            <person name="Chen C."/>
            <person name="Bauer D."/>
            <person name="Andreopoulos W."/>
            <person name="Pangilinan J."/>
            <person name="LaButti K."/>
            <person name="Riley R."/>
            <person name="Lipzen A."/>
            <person name="Clum A."/>
            <person name="Drula E."/>
            <person name="Henrissat B."/>
            <person name="Kohler A."/>
            <person name="Grigoriev I.V."/>
            <person name="Martin F.M."/>
            <person name="Hacquard S."/>
        </authorList>
    </citation>
    <scope>NUCLEOTIDE SEQUENCE</scope>
    <source>
        <strain evidence="13">MPI-CAGE-CH-0243</strain>
    </source>
</reference>
<keyword evidence="14" id="KW-1185">Reference proteome</keyword>
<dbReference type="AlphaFoldDB" id="A0A9P9E4G1"/>
<dbReference type="InterPro" id="IPR051410">
    <property type="entry name" value="Ferric/Cupric_Reductase"/>
</dbReference>
<dbReference type="SUPFAM" id="SSF52343">
    <property type="entry name" value="Ferredoxin reductase-like, C-terminal NADP-linked domain"/>
    <property type="match status" value="1"/>
</dbReference>
<feature type="transmembrane region" description="Helical" evidence="11">
    <location>
        <begin position="134"/>
        <end position="157"/>
    </location>
</feature>
<keyword evidence="8" id="KW-0406">Ion transport</keyword>
<dbReference type="OrthoDB" id="167398at2759"/>
<feature type="compositionally biased region" description="Basic and acidic residues" evidence="10">
    <location>
        <begin position="556"/>
        <end position="567"/>
    </location>
</feature>
<feature type="region of interest" description="Disordered" evidence="10">
    <location>
        <begin position="550"/>
        <end position="584"/>
    </location>
</feature>
<sequence>MAANSLSPRHIQNMSEAAALEPHWGYADRSIPCTNDAGSCAYLDVVYHSHDLGMWYMGIIWATIGGILVLWAISRQFFRQHTSGIQLPVGAGEEPRVRRSALERLQYAVPSYLRRYLLPDAARPIFGRTTRTQVLVLATLTGYLTIWSFVGIVYNTWVTPVKNMPGVYNTRTSIGPWSDRVGVIAYALTPLSIMLSSRESILSLITGLPYQSFNFLHRWLGYIIFAQSTLHTIAWCVVELRLYQPQPTVAITWIKQLYMIWGVIAMFFLTLLVVLSTPWGIRLTGYEFFRKAHYILAMLYIGACWGHWEQLKVFLLPSLIVWFLDRAIRLARTALLHYNFLPSGQMGFRYAPGDITFFKDEVNGDVVRLDFEHPHDAWDVGQHFYLSFPESSIWQAHPFTPTSVPVFGAELQKHSYIFRAKKGETKRIAALSARRVISKTSEKTQGAPLPDAKLSVVLNGPYGERITRDLSSETNVLCIAGGTGITYVLPVLLELVARPQNPSRRAALIWVIRHKQDIEWVSPEIAALKRQSKILGVKIHIYVTRATEEQQVEASAHQKGEITETSKEITTASKSSASSSSSSNVLSLHGISKSDLNVDHFQNRPDLTAVVNDFVASNVSGRTEVFASGPGEMISSLRTIVAGANRGGEVWKGDDRWDVRLVCDDRLEW</sequence>
<dbReference type="GO" id="GO:0006826">
    <property type="term" value="P:iron ion transport"/>
    <property type="evidence" value="ECO:0007669"/>
    <property type="project" value="TreeGrafter"/>
</dbReference>
<evidence type="ECO:0000256" key="3">
    <source>
        <dbReference type="ARBA" id="ARBA00022448"/>
    </source>
</evidence>
<feature type="domain" description="FAD-binding FR-type" evidence="12">
    <location>
        <begin position="348"/>
        <end position="468"/>
    </location>
</feature>
<dbReference type="PANTHER" id="PTHR32361">
    <property type="entry name" value="FERRIC/CUPRIC REDUCTASE TRANSMEMBRANE COMPONENT"/>
    <property type="match status" value="1"/>
</dbReference>
<evidence type="ECO:0000256" key="4">
    <source>
        <dbReference type="ARBA" id="ARBA00022692"/>
    </source>
</evidence>
<organism evidence="13 14">
    <name type="scientific">Dendryphion nanum</name>
    <dbReference type="NCBI Taxonomy" id="256645"/>
    <lineage>
        <taxon>Eukaryota</taxon>
        <taxon>Fungi</taxon>
        <taxon>Dikarya</taxon>
        <taxon>Ascomycota</taxon>
        <taxon>Pezizomycotina</taxon>
        <taxon>Dothideomycetes</taxon>
        <taxon>Pleosporomycetidae</taxon>
        <taxon>Pleosporales</taxon>
        <taxon>Torulaceae</taxon>
        <taxon>Dendryphion</taxon>
    </lineage>
</organism>
<dbReference type="Pfam" id="PF08022">
    <property type="entry name" value="FAD_binding_8"/>
    <property type="match status" value="1"/>
</dbReference>
<comment type="similarity">
    <text evidence="2">Belongs to the ferric reductase (FRE) family.</text>
</comment>
<keyword evidence="9 11" id="KW-0472">Membrane</keyword>
<evidence type="ECO:0000256" key="1">
    <source>
        <dbReference type="ARBA" id="ARBA00004141"/>
    </source>
</evidence>
<dbReference type="InterPro" id="IPR017927">
    <property type="entry name" value="FAD-bd_FR_type"/>
</dbReference>
<evidence type="ECO:0000256" key="2">
    <source>
        <dbReference type="ARBA" id="ARBA00006278"/>
    </source>
</evidence>
<keyword evidence="7" id="KW-0560">Oxidoreductase</keyword>